<proteinExistence type="predicted"/>
<evidence type="ECO:0000313" key="3">
    <source>
        <dbReference type="Proteomes" id="UP000241193"/>
    </source>
</evidence>
<feature type="chain" id="PRO_5015536129" evidence="1">
    <location>
        <begin position="23"/>
        <end position="409"/>
    </location>
</feature>
<sequence>MAATRLPLALLAVAALVAAALALPGADTPPPLRIGAVHALSGVMAGSERGLVDALHMAVDEINGTGGLLGRKVELVVADSASDWSQAAAGAEHLITAEGVEALFGCWTSSCRKALLPVVERHHHLLFYPLQYEGLENSSHIVYMGAAPNQQIIPGARWAFERFGPRIYLLGSDYVFPRTANQLVRDLLDAAGGTVAGERYLPLQASAADVDAAVAEIRRLSPDVVLNTINGEANVHLFAALARHGALDVPVLSFSLGEPELLQLRELPYHPRHHAVWNYFQSVPGRANATFVESFRARYGAERVVSDPMRSSYDAVRLWAAAVRAQGGAEPRRVLSAIGRVSVDGADGVVILDAATRHLWRRVYVGHARRDGQFDIEELSATPVRPAPFPPYRSREEWLHLGEHGGAPQ</sequence>
<dbReference type="InterPro" id="IPR017777">
    <property type="entry name" value="ABC_urea-bd_UrtA"/>
</dbReference>
<comment type="caution">
    <text evidence="2">The sequence shown here is derived from an EMBL/GenBank/DDBJ whole genome shotgun (WGS) entry which is preliminary data.</text>
</comment>
<organism evidence="2 3">
    <name type="scientific">Pseudothauera lacus</name>
    <dbReference type="NCBI Taxonomy" id="2136175"/>
    <lineage>
        <taxon>Bacteria</taxon>
        <taxon>Pseudomonadati</taxon>
        <taxon>Pseudomonadota</taxon>
        <taxon>Betaproteobacteria</taxon>
        <taxon>Rhodocyclales</taxon>
        <taxon>Zoogloeaceae</taxon>
        <taxon>Pseudothauera</taxon>
    </lineage>
</organism>
<dbReference type="CDD" id="cd06355">
    <property type="entry name" value="PBP1_FmdD-like"/>
    <property type="match status" value="1"/>
</dbReference>
<dbReference type="PANTHER" id="PTHR47628">
    <property type="match status" value="1"/>
</dbReference>
<dbReference type="Proteomes" id="UP000241193">
    <property type="component" value="Unassembled WGS sequence"/>
</dbReference>
<gene>
    <name evidence="2" type="ORF">C8261_05205</name>
</gene>
<dbReference type="Gene3D" id="3.40.50.2300">
    <property type="match status" value="2"/>
</dbReference>
<evidence type="ECO:0000313" key="2">
    <source>
        <dbReference type="EMBL" id="PTD97403.1"/>
    </source>
</evidence>
<name>A0A2T4II05_9RHOO</name>
<protein>
    <submittedName>
        <fullName evidence="2">Urea ABC transporter substrate-binding protein</fullName>
    </submittedName>
</protein>
<dbReference type="Pfam" id="PF13433">
    <property type="entry name" value="Peripla_BP_5"/>
    <property type="match status" value="1"/>
</dbReference>
<dbReference type="OrthoDB" id="5288800at2"/>
<keyword evidence="3" id="KW-1185">Reference proteome</keyword>
<dbReference type="EMBL" id="PZKC01000003">
    <property type="protein sequence ID" value="PTD97403.1"/>
    <property type="molecule type" value="Genomic_DNA"/>
</dbReference>
<reference evidence="2 3" key="1">
    <citation type="submission" date="2018-03" db="EMBL/GenBank/DDBJ databases">
        <authorList>
            <person name="Keele B.F."/>
        </authorList>
    </citation>
    <scope>NUCLEOTIDE SEQUENCE [LARGE SCALE GENOMIC DNA]</scope>
    <source>
        <strain evidence="2 3">D20</strain>
    </source>
</reference>
<accession>A0A2T4II05</accession>
<dbReference type="SUPFAM" id="SSF53822">
    <property type="entry name" value="Periplasmic binding protein-like I"/>
    <property type="match status" value="1"/>
</dbReference>
<reference evidence="2 3" key="2">
    <citation type="submission" date="2018-04" db="EMBL/GenBank/DDBJ databases">
        <title>Thauera lacus sp. nov., isolated from an saline lake in Inner Mongolia, China.</title>
        <authorList>
            <person name="Liang Q.-Y."/>
        </authorList>
    </citation>
    <scope>NUCLEOTIDE SEQUENCE [LARGE SCALE GENOMIC DNA]</scope>
    <source>
        <strain evidence="2 3">D20</strain>
    </source>
</reference>
<dbReference type="PANTHER" id="PTHR47628:SF1">
    <property type="entry name" value="ALIPHATIC AMIDASE EXPRESSION-REGULATING PROTEIN"/>
    <property type="match status" value="1"/>
</dbReference>
<evidence type="ECO:0000256" key="1">
    <source>
        <dbReference type="SAM" id="SignalP"/>
    </source>
</evidence>
<dbReference type="AlphaFoldDB" id="A0A2T4II05"/>
<feature type="signal peptide" evidence="1">
    <location>
        <begin position="1"/>
        <end position="22"/>
    </location>
</feature>
<dbReference type="InterPro" id="IPR028082">
    <property type="entry name" value="Peripla_BP_I"/>
</dbReference>
<keyword evidence="1" id="KW-0732">Signal</keyword>
<dbReference type="RefSeq" id="WP_107492603.1">
    <property type="nucleotide sequence ID" value="NZ_PZKC01000003.1"/>
</dbReference>